<keyword evidence="4" id="KW-1185">Reference proteome</keyword>
<organism evidence="3 4">
    <name type="scientific">Fibrisoma limi BUZ 3</name>
    <dbReference type="NCBI Taxonomy" id="1185876"/>
    <lineage>
        <taxon>Bacteria</taxon>
        <taxon>Pseudomonadati</taxon>
        <taxon>Bacteroidota</taxon>
        <taxon>Cytophagia</taxon>
        <taxon>Cytophagales</taxon>
        <taxon>Spirosomataceae</taxon>
        <taxon>Fibrisoma</taxon>
    </lineage>
</organism>
<dbReference type="REBASE" id="51682">
    <property type="entry name" value="FliBUZ3ORF107P"/>
</dbReference>
<dbReference type="Pfam" id="PF13175">
    <property type="entry name" value="AAA_15"/>
    <property type="match status" value="1"/>
</dbReference>
<dbReference type="InterPro" id="IPR041685">
    <property type="entry name" value="AAA_GajA/Old/RecF-like"/>
</dbReference>
<proteinExistence type="predicted"/>
<dbReference type="Pfam" id="PF13304">
    <property type="entry name" value="AAA_21"/>
    <property type="match status" value="1"/>
</dbReference>
<gene>
    <name evidence="3" type="primary">sugR</name>
    <name evidence="3" type="ORF">BN8_00107</name>
</gene>
<evidence type="ECO:0000313" key="4">
    <source>
        <dbReference type="Proteomes" id="UP000009309"/>
    </source>
</evidence>
<dbReference type="GO" id="GO:0005524">
    <property type="term" value="F:ATP binding"/>
    <property type="evidence" value="ECO:0007669"/>
    <property type="project" value="InterPro"/>
</dbReference>
<reference evidence="3 4" key="1">
    <citation type="journal article" date="2012" name="J. Bacteriol.">
        <title>Genome Sequence of the Filamentous Bacterium Fibrisoma limi BUZ 3T.</title>
        <authorList>
            <person name="Filippini M."/>
            <person name="Qi W."/>
            <person name="Jaenicke S."/>
            <person name="Goesmann A."/>
            <person name="Smits T.H."/>
            <person name="Bagheri H.C."/>
        </authorList>
    </citation>
    <scope>NUCLEOTIDE SEQUENCE [LARGE SCALE GENOMIC DNA]</scope>
    <source>
        <strain evidence="4">BUZ 3T</strain>
    </source>
</reference>
<dbReference type="InterPro" id="IPR051396">
    <property type="entry name" value="Bact_Antivir_Def_Nuclease"/>
</dbReference>
<dbReference type="InterPro" id="IPR027417">
    <property type="entry name" value="P-loop_NTPase"/>
</dbReference>
<dbReference type="Proteomes" id="UP000009309">
    <property type="component" value="Unassembled WGS sequence"/>
</dbReference>
<dbReference type="OrthoDB" id="9805802at2"/>
<dbReference type="PANTHER" id="PTHR43581">
    <property type="entry name" value="ATP/GTP PHOSPHATASE"/>
    <property type="match status" value="1"/>
</dbReference>
<accession>I2GBB7</accession>
<dbReference type="RefSeq" id="WP_009279781.1">
    <property type="nucleotide sequence ID" value="NZ_CAIT01000003.1"/>
</dbReference>
<dbReference type="Gene3D" id="3.40.50.300">
    <property type="entry name" value="P-loop containing nucleotide triphosphate hydrolases"/>
    <property type="match status" value="2"/>
</dbReference>
<comment type="caution">
    <text evidence="3">The sequence shown here is derived from an EMBL/GenBank/DDBJ whole genome shotgun (WGS) entry which is preliminary data.</text>
</comment>
<dbReference type="SUPFAM" id="SSF52540">
    <property type="entry name" value="P-loop containing nucleoside triphosphate hydrolases"/>
    <property type="match status" value="1"/>
</dbReference>
<dbReference type="EMBL" id="CAIT01000003">
    <property type="protein sequence ID" value="CCH51191.1"/>
    <property type="molecule type" value="Genomic_DNA"/>
</dbReference>
<dbReference type="STRING" id="1185876.BN8_00107"/>
<dbReference type="InterPro" id="IPR003959">
    <property type="entry name" value="ATPase_AAA_core"/>
</dbReference>
<evidence type="ECO:0000259" key="2">
    <source>
        <dbReference type="Pfam" id="PF13304"/>
    </source>
</evidence>
<evidence type="ECO:0000259" key="1">
    <source>
        <dbReference type="Pfam" id="PF13175"/>
    </source>
</evidence>
<evidence type="ECO:0000313" key="3">
    <source>
        <dbReference type="EMBL" id="CCH51191.1"/>
    </source>
</evidence>
<dbReference type="AlphaFoldDB" id="I2GBB7"/>
<name>I2GBB7_9BACT</name>
<sequence>MYIRRIEINNIRSIEHFEMTFAEGQEAGWHVLIGDNGAGKSTIVRSVALAMLDITDINAAGQNWDDWLNRKHDLGSIDVQIAPDGRYETQTGLVQNRITFEWEQYGKEESRATLLEVIFRGRKSYSKTSYATPTITTASAPPPTPSAPSEHLRVDAWFSAAYGPFRRFTGGSLEKDKLYQTNPRLGAHLSAFGEDVALSGALAYLQELYVRQLEDRYNDRPVNPSLDYLKTFINEAGLLPHQTKLESISVKDGVYFKDGNGSIVRDVQMSDGYRSVLSMMFELIRQLIRVYGADVVFQQISRNNLVIDLPGVVLVDEIDAHLHPTWQTRIGQWFTRYFPNLQFIVTTHSPLVCRAAEKGSVWRLAAPGSNQQSGEVIGIERDRLIYGNVLDAYGTEVFGENVSQSNEGQELAEKLAKLNVKSFKGIITEEERQELYELKAKLPTAR</sequence>
<dbReference type="PANTHER" id="PTHR43581:SF2">
    <property type="entry name" value="EXCINUCLEASE ATPASE SUBUNIT"/>
    <property type="match status" value="1"/>
</dbReference>
<feature type="domain" description="Endonuclease GajA/Old nuclease/RecF-like AAA" evidence="1">
    <location>
        <begin position="1"/>
        <end position="46"/>
    </location>
</feature>
<dbReference type="eggNOG" id="COG3950">
    <property type="taxonomic scope" value="Bacteria"/>
</dbReference>
<dbReference type="GO" id="GO:0016887">
    <property type="term" value="F:ATP hydrolysis activity"/>
    <property type="evidence" value="ECO:0007669"/>
    <property type="project" value="InterPro"/>
</dbReference>
<protein>
    <submittedName>
        <fullName evidence="3">Uncharacterized protein</fullName>
    </submittedName>
</protein>
<feature type="domain" description="ATPase AAA-type core" evidence="2">
    <location>
        <begin position="178"/>
        <end position="353"/>
    </location>
</feature>